<name>A0A6S6M3F2_9BACT</name>
<dbReference type="InterPro" id="IPR000653">
    <property type="entry name" value="DegT/StrS_aminotransferase"/>
</dbReference>
<dbReference type="PANTHER" id="PTHR30244">
    <property type="entry name" value="TRANSAMINASE"/>
    <property type="match status" value="1"/>
</dbReference>
<dbReference type="EMBL" id="AP023213">
    <property type="protein sequence ID" value="BCG48882.1"/>
    <property type="molecule type" value="Genomic_DNA"/>
</dbReference>
<proteinExistence type="inferred from homology"/>
<dbReference type="AlphaFoldDB" id="A0A6S6M3F2"/>
<dbReference type="SUPFAM" id="SSF53383">
    <property type="entry name" value="PLP-dependent transferases"/>
    <property type="match status" value="1"/>
</dbReference>
<dbReference type="CDD" id="cd00616">
    <property type="entry name" value="AHBA_syn"/>
    <property type="match status" value="1"/>
</dbReference>
<dbReference type="GO" id="GO:0008483">
    <property type="term" value="F:transaminase activity"/>
    <property type="evidence" value="ECO:0007669"/>
    <property type="project" value="UniProtKB-KW"/>
</dbReference>
<evidence type="ECO:0000256" key="4">
    <source>
        <dbReference type="RuleBase" id="RU004508"/>
    </source>
</evidence>
<evidence type="ECO:0000313" key="6">
    <source>
        <dbReference type="Proteomes" id="UP000515472"/>
    </source>
</evidence>
<evidence type="ECO:0000256" key="1">
    <source>
        <dbReference type="ARBA" id="ARBA00037999"/>
    </source>
</evidence>
<evidence type="ECO:0000256" key="3">
    <source>
        <dbReference type="PIRSR" id="PIRSR000390-2"/>
    </source>
</evidence>
<keyword evidence="3 4" id="KW-0663">Pyridoxal phosphate</keyword>
<dbReference type="PIRSF" id="PIRSF000390">
    <property type="entry name" value="PLP_StrS"/>
    <property type="match status" value="1"/>
</dbReference>
<gene>
    <name evidence="5" type="ORF">GEOBRER4_n3777</name>
</gene>
<dbReference type="NCBIfam" id="TIGR03588">
    <property type="entry name" value="PseC"/>
    <property type="match status" value="1"/>
</dbReference>
<reference evidence="5 6" key="1">
    <citation type="submission" date="2020-06" db="EMBL/GenBank/DDBJ databases">
        <title>Interaction of electrochemicaly active bacteria, Geobacter bremensis R4 on different carbon anode.</title>
        <authorList>
            <person name="Meng L."/>
            <person name="Yoshida N."/>
        </authorList>
    </citation>
    <scope>NUCLEOTIDE SEQUENCE [LARGE SCALE GENOMIC DNA]</scope>
    <source>
        <strain evidence="5 6">R4</strain>
    </source>
</reference>
<evidence type="ECO:0000313" key="5">
    <source>
        <dbReference type="EMBL" id="BCG48882.1"/>
    </source>
</evidence>
<dbReference type="InterPro" id="IPR015421">
    <property type="entry name" value="PyrdxlP-dep_Trfase_major"/>
</dbReference>
<dbReference type="InterPro" id="IPR020026">
    <property type="entry name" value="PseC"/>
</dbReference>
<feature type="active site" description="Proton acceptor" evidence="2">
    <location>
        <position position="188"/>
    </location>
</feature>
<dbReference type="KEGG" id="gbn:GEOBRER4_36320"/>
<dbReference type="InterPro" id="IPR015422">
    <property type="entry name" value="PyrdxlP-dep_Trfase_small"/>
</dbReference>
<accession>A0A6S6M3F2</accession>
<dbReference type="Pfam" id="PF01041">
    <property type="entry name" value="DegT_DnrJ_EryC1"/>
    <property type="match status" value="1"/>
</dbReference>
<dbReference type="Proteomes" id="UP000515472">
    <property type="component" value="Chromosome"/>
</dbReference>
<dbReference type="GO" id="GO:0030170">
    <property type="term" value="F:pyridoxal phosphate binding"/>
    <property type="evidence" value="ECO:0007669"/>
    <property type="project" value="TreeGrafter"/>
</dbReference>
<protein>
    <submittedName>
        <fullName evidence="5">Bacillosamine/Legionaminic acid biosynthesis aminotransferase PglE</fullName>
    </submittedName>
</protein>
<dbReference type="Gene3D" id="3.90.1150.10">
    <property type="entry name" value="Aspartate Aminotransferase, domain 1"/>
    <property type="match status" value="1"/>
</dbReference>
<evidence type="ECO:0000256" key="2">
    <source>
        <dbReference type="PIRSR" id="PIRSR000390-1"/>
    </source>
</evidence>
<dbReference type="GO" id="GO:0000271">
    <property type="term" value="P:polysaccharide biosynthetic process"/>
    <property type="evidence" value="ECO:0007669"/>
    <property type="project" value="TreeGrafter"/>
</dbReference>
<dbReference type="Gene3D" id="3.40.640.10">
    <property type="entry name" value="Type I PLP-dependent aspartate aminotransferase-like (Major domain)"/>
    <property type="match status" value="1"/>
</dbReference>
<dbReference type="PANTHER" id="PTHR30244:SF34">
    <property type="entry name" value="DTDP-4-AMINO-4,6-DIDEOXYGALACTOSE TRANSAMINASE"/>
    <property type="match status" value="1"/>
</dbReference>
<keyword evidence="6" id="KW-1185">Reference proteome</keyword>
<organism evidence="5 6">
    <name type="scientific">Citrifermentans bremense</name>
    <dbReference type="NCBI Taxonomy" id="60035"/>
    <lineage>
        <taxon>Bacteria</taxon>
        <taxon>Pseudomonadati</taxon>
        <taxon>Thermodesulfobacteriota</taxon>
        <taxon>Desulfuromonadia</taxon>
        <taxon>Geobacterales</taxon>
        <taxon>Geobacteraceae</taxon>
        <taxon>Citrifermentans</taxon>
    </lineage>
</organism>
<sequence length="396" mass="43575">MIPYGRQSISSADIDAVVEVLKSAWLTQGPAVQRFEQSVASYCGAASAVAVNSATSALHIACLAADLGPGDTLWTSPNTFVASANCGRYCGADVDFVDIDPATRNMSVERLREKLELAAREGKLPKVVIPVHFAGQPCDMEAIANLASRYGFTVIEDASHAIGGRYRGEPVGNCRYSDMTVFSFHPVKIITSAEGGMVLTNSDKLAARLSRLRSHGITSDPALMSEPSHGPWYYQQIELGFNYRMTDLQAALGASQMAMLDQFVARRHQLAKRYDQALAHLPPSLPWQHPDSFSAYHLYTVRLQQGDGLPGRKEVLEQMRERGIMAHVHYIPVHTQPYYRALGFAPGDFPEAESYYREALTLPLYQGMLEEDQDFVISTLQELLLGKPTPAGGRHE</sequence>
<comment type="similarity">
    <text evidence="1 4">Belongs to the DegT/DnrJ/EryC1 family.</text>
</comment>
<feature type="modified residue" description="N6-(pyridoxal phosphate)lysine" evidence="3">
    <location>
        <position position="188"/>
    </location>
</feature>
<keyword evidence="5" id="KW-0808">Transferase</keyword>
<dbReference type="RefSeq" id="WP_185243490.1">
    <property type="nucleotide sequence ID" value="NZ_AP023213.1"/>
</dbReference>
<keyword evidence="5" id="KW-0032">Aminotransferase</keyword>
<dbReference type="InterPro" id="IPR015424">
    <property type="entry name" value="PyrdxlP-dep_Trfase"/>
</dbReference>